<accession>A0A1U7ZTJ7</accession>
<evidence type="ECO:0000313" key="2">
    <source>
        <dbReference type="RefSeq" id="XP_010251680.1"/>
    </source>
</evidence>
<dbReference type="RefSeq" id="XP_010251680.1">
    <property type="nucleotide sequence ID" value="XM_010253378.1"/>
</dbReference>
<dbReference type="Pfam" id="PF04578">
    <property type="entry name" value="DUF594"/>
    <property type="match status" value="1"/>
</dbReference>
<evidence type="ECO:0000313" key="1">
    <source>
        <dbReference type="Proteomes" id="UP000189703"/>
    </source>
</evidence>
<organism evidence="1 2">
    <name type="scientific">Nelumbo nucifera</name>
    <name type="common">Sacred lotus</name>
    <dbReference type="NCBI Taxonomy" id="4432"/>
    <lineage>
        <taxon>Eukaryota</taxon>
        <taxon>Viridiplantae</taxon>
        <taxon>Streptophyta</taxon>
        <taxon>Embryophyta</taxon>
        <taxon>Tracheophyta</taxon>
        <taxon>Spermatophyta</taxon>
        <taxon>Magnoliopsida</taxon>
        <taxon>Proteales</taxon>
        <taxon>Nelumbonaceae</taxon>
        <taxon>Nelumbo</taxon>
    </lineage>
</organism>
<reference evidence="2" key="1">
    <citation type="submission" date="2025-08" db="UniProtKB">
        <authorList>
            <consortium name="RefSeq"/>
        </authorList>
    </citation>
    <scope>IDENTIFICATION</scope>
</reference>
<dbReference type="eggNOG" id="ENOG502QQBP">
    <property type="taxonomic scope" value="Eukaryota"/>
</dbReference>
<proteinExistence type="predicted"/>
<dbReference type="PANTHER" id="PTHR31325">
    <property type="entry name" value="OS01G0798800 PROTEIN-RELATED"/>
    <property type="match status" value="1"/>
</dbReference>
<dbReference type="InterPro" id="IPR025315">
    <property type="entry name" value="DUF4220"/>
</dbReference>
<dbReference type="KEGG" id="nnu:104593502"/>
<dbReference type="OrthoDB" id="1689146at2759"/>
<dbReference type="AlphaFoldDB" id="A0A1U7ZTJ7"/>
<dbReference type="OMA" id="AEWWLRM"/>
<sequence length="710" mass="82248">MELFPEPLRRLWNKWELRTLVLLSLSIQIFLILFGSSRKRTVAKFVAVTLWLGYLMADWTATLALGVLANSQGDDCDGNSSKDHPSDLNRALVAFWAPFLLLHLGGPDAITAFSLEDNELWLRHLLGLLFQAIVAGYVFIRSFPDKKVWIPAIPMFIAGIIKYVERTWSLMLASRENFRESMVTEPDPGPNYAKFMEEFTSKKNAGLNAEIIWEREPDIQLLNFQDDNSHDNGNKKDVEVDVELLSDAYRFFKTFKRLIVDLILTFHDRNESQSYFLKQTWSRAYKVIEVELGYLYDVLYTKAAVIHTLQGCILRMFSLSSILSAFLIFPFMEKHWFSKIDIAITYVLLGGAIALEIWSLIRLLLSDWTIVWMKQHSKSLSDFLLNASSIYRKPDRSRWSNSMAQYNLINYCLREEKHPILKTILKFIKIEDMVDKYWYRTYIEVTDDLKRFIFDDLNRKLHSISSTSYKHFSTCRGESALEEVNQLPNYDRVFAKELNRSIEVEFDESILRWHIATDICFYLDEESRNSHEETNSPSAKIIGNKKKMCREVSNYMLYLLISRPFMLTAGIGQIRFGDTCAEAKKFLHRHEKVTKEATACKKLEAVPMETSVSPMDVKGDRSKSALFDGCRLAKALQKLGEEQRWKTVSLVWMEMLYYAASHCRGYYHAQRLSAGGELLTVVWLLMAHLGIGEHYRVEAGHARAKLIVEL</sequence>
<dbReference type="GeneID" id="104593502"/>
<dbReference type="Proteomes" id="UP000189703">
    <property type="component" value="Unplaced"/>
</dbReference>
<dbReference type="FunCoup" id="A0A1U7ZTJ7">
    <property type="interactions" value="821"/>
</dbReference>
<keyword evidence="1" id="KW-1185">Reference proteome</keyword>
<dbReference type="Pfam" id="PF13968">
    <property type="entry name" value="DUF4220"/>
    <property type="match status" value="1"/>
</dbReference>
<name>A0A1U7ZTJ7_NELNU</name>
<gene>
    <name evidence="2" type="primary">LOC104593502</name>
</gene>
<dbReference type="InterPro" id="IPR007658">
    <property type="entry name" value="DUF594"/>
</dbReference>
<protein>
    <submittedName>
        <fullName evidence="2">Uncharacterized protein LOC104593502</fullName>
    </submittedName>
</protein>